<dbReference type="Proteomes" id="UP000198211">
    <property type="component" value="Unassembled WGS sequence"/>
</dbReference>
<protein>
    <recommendedName>
        <fullName evidence="3">DDE Tnp4 domain-containing protein</fullName>
    </recommendedName>
</protein>
<name>A0A225UTP5_9STRA</name>
<gene>
    <name evidence="1" type="ORF">PHMEG_00033228</name>
</gene>
<sequence>GMPGSHNDINVLERSDLFSSLANSDAPQCRYTINGNDYDMGYFLADGIYPAWATLVKSIPIPRDNKEKHFAKKQEGSRKDVERGFGVLQARFAIVKGPSRFWSPTDLTDIMTACVILHNMIVEDERGENLPWDYDGASNVSVYRIAADCSEDHDNSDVGFDSFLARLTAIRSKQMHIQRQKDLVEHLWQLNGVNID</sequence>
<comment type="caution">
    <text evidence="1">The sequence shown here is derived from an EMBL/GenBank/DDBJ whole genome shotgun (WGS) entry which is preliminary data.</text>
</comment>
<evidence type="ECO:0000313" key="1">
    <source>
        <dbReference type="EMBL" id="OWY96494.1"/>
    </source>
</evidence>
<dbReference type="PANTHER" id="PTHR47150">
    <property type="entry name" value="OS12G0169200 PROTEIN"/>
    <property type="match status" value="1"/>
</dbReference>
<accession>A0A225UTP5</accession>
<dbReference type="EMBL" id="NBNE01011557">
    <property type="protein sequence ID" value="OWY96494.1"/>
    <property type="molecule type" value="Genomic_DNA"/>
</dbReference>
<dbReference type="STRING" id="4795.A0A225UTP5"/>
<dbReference type="AlphaFoldDB" id="A0A225UTP5"/>
<keyword evidence="2" id="KW-1185">Reference proteome</keyword>
<dbReference type="InterPro" id="IPR006912">
    <property type="entry name" value="Harbinger_derived_prot"/>
</dbReference>
<dbReference type="Pfam" id="PF04827">
    <property type="entry name" value="Plant_tran"/>
    <property type="match status" value="1"/>
</dbReference>
<organism evidence="1 2">
    <name type="scientific">Phytophthora megakarya</name>
    <dbReference type="NCBI Taxonomy" id="4795"/>
    <lineage>
        <taxon>Eukaryota</taxon>
        <taxon>Sar</taxon>
        <taxon>Stramenopiles</taxon>
        <taxon>Oomycota</taxon>
        <taxon>Peronosporomycetes</taxon>
        <taxon>Peronosporales</taxon>
        <taxon>Peronosporaceae</taxon>
        <taxon>Phytophthora</taxon>
    </lineage>
</organism>
<evidence type="ECO:0008006" key="3">
    <source>
        <dbReference type="Google" id="ProtNLM"/>
    </source>
</evidence>
<evidence type="ECO:0000313" key="2">
    <source>
        <dbReference type="Proteomes" id="UP000198211"/>
    </source>
</evidence>
<dbReference type="PANTHER" id="PTHR47150:SF7">
    <property type="entry name" value="NUCLEASE"/>
    <property type="match status" value="1"/>
</dbReference>
<reference evidence="2" key="1">
    <citation type="submission" date="2017-03" db="EMBL/GenBank/DDBJ databases">
        <title>Phytopthora megakarya and P. palmivora, two closely related causual agents of cacao black pod achieved similar genome size and gene model numbers by different mechanisms.</title>
        <authorList>
            <person name="Ali S."/>
            <person name="Shao J."/>
            <person name="Larry D.J."/>
            <person name="Kronmiller B."/>
            <person name="Shen D."/>
            <person name="Strem M.D."/>
            <person name="Melnick R.L."/>
            <person name="Guiltinan M.J."/>
            <person name="Tyler B.M."/>
            <person name="Meinhardt L.W."/>
            <person name="Bailey B.A."/>
        </authorList>
    </citation>
    <scope>NUCLEOTIDE SEQUENCE [LARGE SCALE GENOMIC DNA]</scope>
    <source>
        <strain evidence="2">zdho120</strain>
    </source>
</reference>
<proteinExistence type="predicted"/>
<dbReference type="OrthoDB" id="119179at2759"/>
<feature type="non-terminal residue" evidence="1">
    <location>
        <position position="1"/>
    </location>
</feature>